<evidence type="ECO:0000313" key="3">
    <source>
        <dbReference type="Proteomes" id="UP000462362"/>
    </source>
</evidence>
<dbReference type="InterPro" id="IPR027417">
    <property type="entry name" value="P-loop_NTPase"/>
</dbReference>
<dbReference type="InterPro" id="IPR050168">
    <property type="entry name" value="AAA_ATPase_domain"/>
</dbReference>
<dbReference type="GeneID" id="43348755"/>
<comment type="caution">
    <text evidence="2">The sequence shown here is derived from an EMBL/GenBank/DDBJ whole genome shotgun (WGS) entry which is preliminary data.</text>
</comment>
<dbReference type="Proteomes" id="UP000462362">
    <property type="component" value="Unassembled WGS sequence"/>
</dbReference>
<evidence type="ECO:0000259" key="1">
    <source>
        <dbReference type="SMART" id="SM00382"/>
    </source>
</evidence>
<dbReference type="AlphaFoldDB" id="A0A6I3S7F2"/>
<dbReference type="InterPro" id="IPR003593">
    <property type="entry name" value="AAA+_ATPase"/>
</dbReference>
<dbReference type="Pfam" id="PF00004">
    <property type="entry name" value="AAA"/>
    <property type="match status" value="2"/>
</dbReference>
<accession>A0A6I3S7F2</accession>
<dbReference type="EMBL" id="WNCL01000023">
    <property type="protein sequence ID" value="MTU43610.1"/>
    <property type="molecule type" value="Genomic_DNA"/>
</dbReference>
<evidence type="ECO:0000313" key="2">
    <source>
        <dbReference type="EMBL" id="MTU43610.1"/>
    </source>
</evidence>
<dbReference type="SMART" id="SM00382">
    <property type="entry name" value="AAA"/>
    <property type="match status" value="2"/>
</dbReference>
<dbReference type="PANTHER" id="PTHR23077">
    <property type="entry name" value="AAA-FAMILY ATPASE"/>
    <property type="match status" value="1"/>
</dbReference>
<dbReference type="InterPro" id="IPR003959">
    <property type="entry name" value="ATPase_AAA_core"/>
</dbReference>
<sequence>MPRRRTSVFEKMFSDNRLRSIPDSEQQGTLCVEYWTSKILIELSGYKSLELDDVQEMANIRVVKAWQQEIENDVSELYELKGKEEGDTELLDDAGDSVFSRYKSVKTELRKRIDNPPVSMKKVYRNIKKEIDLHGFYPKGFAANLELIKEAYDLSEDEGLVTAFIFFTLAYRNLRRALNSFSYSDRGFFLVLEVIAKTLGLPLEKVQEMLGPDGKLIRMAIFGVDRESSNIDFEDYFESKSGISFFDLFFGKIEKKQLVSSILTPCNKSRLTLEDVKYLPVIDSLVVPFLKGIKDEGPRGVNVLLYGPPGSGKTELGKLLIEQAGKKAYTLKLGREEKVLACWERACKLSRNDAVTAILIDEADDVFNSDLVQGTTDRTNKARINTALENTKKLTVWTTNSLRSMDAAIIRRFHFVLKVGYPPRAQMEKLAQGALAKSLSEENISRLVNTENLSPALVAQVGEIVDNLQGNKVKFPEDSLMALLEDILKAQGFGKLAAATKKIGKFDPALSNSDTDLEALSKGLKEAGAGRLCLYGPPGTGKTEFCHWLAKKLERPLIMKKASDLLNCYVGGTEHNIAAAFEEAKRENAVLLFDEIDSFLQDRRTANHSWEVTQVNEFLTQMESYEGYLVATTNLLDLMDNACLRRFDLKAKLEYMTDDQAEEMYRRLAQKWKFSVGNEVNNLRKIRNLSPGDFAAIDRRLRFTKAVSGEKIVDMLKVETQLKEGQMSSSRRTIGFLDN</sequence>
<proteinExistence type="predicted"/>
<feature type="domain" description="AAA+ ATPase" evidence="1">
    <location>
        <begin position="528"/>
        <end position="657"/>
    </location>
</feature>
<organism evidence="2 3">
    <name type="scientific">Parasutterella excrementihominis</name>
    <dbReference type="NCBI Taxonomy" id="487175"/>
    <lineage>
        <taxon>Bacteria</taxon>
        <taxon>Pseudomonadati</taxon>
        <taxon>Pseudomonadota</taxon>
        <taxon>Betaproteobacteria</taxon>
        <taxon>Burkholderiales</taxon>
        <taxon>Sutterellaceae</taxon>
        <taxon>Parasutterella</taxon>
    </lineage>
</organism>
<gene>
    <name evidence="2" type="ORF">GMD42_08225</name>
</gene>
<dbReference type="RefSeq" id="WP_141555152.1">
    <property type="nucleotide sequence ID" value="NZ_CAMSPD010000016.1"/>
</dbReference>
<dbReference type="GO" id="GO:0005524">
    <property type="term" value="F:ATP binding"/>
    <property type="evidence" value="ECO:0007669"/>
    <property type="project" value="InterPro"/>
</dbReference>
<reference evidence="2 3" key="1">
    <citation type="journal article" date="2019" name="Nat. Med.">
        <title>A library of human gut bacterial isolates paired with longitudinal multiomics data enables mechanistic microbiome research.</title>
        <authorList>
            <person name="Poyet M."/>
            <person name="Groussin M."/>
            <person name="Gibbons S.M."/>
            <person name="Avila-Pacheco J."/>
            <person name="Jiang X."/>
            <person name="Kearney S.M."/>
            <person name="Perrotta A.R."/>
            <person name="Berdy B."/>
            <person name="Zhao S."/>
            <person name="Lieberman T.D."/>
            <person name="Swanson P.K."/>
            <person name="Smith M."/>
            <person name="Roesemann S."/>
            <person name="Alexander J.E."/>
            <person name="Rich S.A."/>
            <person name="Livny J."/>
            <person name="Vlamakis H."/>
            <person name="Clish C."/>
            <person name="Bullock K."/>
            <person name="Deik A."/>
            <person name="Scott J."/>
            <person name="Pierce K.A."/>
            <person name="Xavier R.J."/>
            <person name="Alm E.J."/>
        </authorList>
    </citation>
    <scope>NUCLEOTIDE SEQUENCE [LARGE SCALE GENOMIC DNA]</scope>
    <source>
        <strain evidence="2 3">BIOML-A2</strain>
    </source>
</reference>
<dbReference type="CDD" id="cd19481">
    <property type="entry name" value="RecA-like_protease"/>
    <property type="match status" value="1"/>
</dbReference>
<protein>
    <submittedName>
        <fullName evidence="2">AAA family ATPase</fullName>
    </submittedName>
</protein>
<name>A0A6I3S7F2_9BURK</name>
<feature type="domain" description="AAA+ ATPase" evidence="1">
    <location>
        <begin position="299"/>
        <end position="423"/>
    </location>
</feature>
<dbReference type="GO" id="GO:0016887">
    <property type="term" value="F:ATP hydrolysis activity"/>
    <property type="evidence" value="ECO:0007669"/>
    <property type="project" value="InterPro"/>
</dbReference>
<dbReference type="SUPFAM" id="SSF52540">
    <property type="entry name" value="P-loop containing nucleoside triphosphate hydrolases"/>
    <property type="match status" value="2"/>
</dbReference>
<dbReference type="Gene3D" id="3.40.50.300">
    <property type="entry name" value="P-loop containing nucleotide triphosphate hydrolases"/>
    <property type="match status" value="2"/>
</dbReference>